<evidence type="ECO:0000313" key="2">
    <source>
        <dbReference type="EMBL" id="EAR14822.1"/>
    </source>
</evidence>
<dbReference type="AlphaFoldDB" id="A4CMD0"/>
<organism evidence="2 3">
    <name type="scientific">Robiginitalea biformata (strain ATCC BAA-864 / DSM 15991 / KCTC 12146 / HTCC2501)</name>
    <dbReference type="NCBI Taxonomy" id="313596"/>
    <lineage>
        <taxon>Bacteria</taxon>
        <taxon>Pseudomonadati</taxon>
        <taxon>Bacteroidota</taxon>
        <taxon>Flavobacteriia</taxon>
        <taxon>Flavobacteriales</taxon>
        <taxon>Flavobacteriaceae</taxon>
        <taxon>Robiginitalea</taxon>
    </lineage>
</organism>
<feature type="transmembrane region" description="Helical" evidence="1">
    <location>
        <begin position="97"/>
        <end position="118"/>
    </location>
</feature>
<dbReference type="eggNOG" id="ENOG502ZCCM">
    <property type="taxonomic scope" value="Bacteria"/>
</dbReference>
<feature type="transmembrane region" description="Helical" evidence="1">
    <location>
        <begin position="211"/>
        <end position="231"/>
    </location>
</feature>
<evidence type="ECO:0008006" key="4">
    <source>
        <dbReference type="Google" id="ProtNLM"/>
    </source>
</evidence>
<feature type="transmembrane region" description="Helical" evidence="1">
    <location>
        <begin position="12"/>
        <end position="35"/>
    </location>
</feature>
<feature type="transmembrane region" description="Helical" evidence="1">
    <location>
        <begin position="177"/>
        <end position="199"/>
    </location>
</feature>
<evidence type="ECO:0000313" key="3">
    <source>
        <dbReference type="Proteomes" id="UP000009049"/>
    </source>
</evidence>
<evidence type="ECO:0000256" key="1">
    <source>
        <dbReference type="SAM" id="Phobius"/>
    </source>
</evidence>
<proteinExistence type="predicted"/>
<gene>
    <name evidence="2" type="ordered locus">RB2501_10867</name>
</gene>
<dbReference type="InterPro" id="IPR025495">
    <property type="entry name" value="DUF4386"/>
</dbReference>
<feature type="transmembrane region" description="Helical" evidence="1">
    <location>
        <begin position="148"/>
        <end position="165"/>
    </location>
</feature>
<keyword evidence="1" id="KW-1133">Transmembrane helix</keyword>
<keyword evidence="1" id="KW-0472">Membrane</keyword>
<dbReference type="Pfam" id="PF14329">
    <property type="entry name" value="DUF4386"/>
    <property type="match status" value="1"/>
</dbReference>
<feature type="transmembrane region" description="Helical" evidence="1">
    <location>
        <begin position="63"/>
        <end position="85"/>
    </location>
</feature>
<dbReference type="EMBL" id="CP001712">
    <property type="protein sequence ID" value="EAR14822.1"/>
    <property type="molecule type" value="Genomic_DNA"/>
</dbReference>
<name>A4CMD0_ROBBH</name>
<dbReference type="KEGG" id="rbi:RB2501_10867"/>
<dbReference type="Proteomes" id="UP000009049">
    <property type="component" value="Chromosome"/>
</dbReference>
<dbReference type="RefSeq" id="WP_015754143.1">
    <property type="nucleotide sequence ID" value="NC_013222.1"/>
</dbReference>
<sequence length="244" mass="27476">MFTLPENPKSIRIIGLIGWLYALIISCGLYAHFWVRASWIEVGRRFDFSGRIMIEEGPLRVSLAADLLMVLCDIVVAYLLFVLFISINRDIAKLAAIFRLVQSVILVVGIIWLLQLLLPSGSAANALDPLNISERQNQMRSVLQIHDYIYLIGGIFFGISLTLLGRLFLDAVFVPDILALLTILAGLSYMVDGFIFLLFPEYTLITETMVTFAALIAESLFCLWFLFIWLLGTLRGRGRTLNLP</sequence>
<protein>
    <recommendedName>
        <fullName evidence="4">DUF4386 domain-containing protein</fullName>
    </recommendedName>
</protein>
<keyword evidence="3" id="KW-1185">Reference proteome</keyword>
<keyword evidence="1" id="KW-0812">Transmembrane</keyword>
<dbReference type="OrthoDB" id="1160166at2"/>
<reference evidence="2 3" key="1">
    <citation type="journal article" date="2009" name="J. Bacteriol.">
        <title>Complete genome sequence of Robiginitalea biformata HTCC2501.</title>
        <authorList>
            <person name="Oh H.M."/>
            <person name="Giovannoni S.J."/>
            <person name="Lee K."/>
            <person name="Ferriera S."/>
            <person name="Johnson J."/>
            <person name="Cho J.C."/>
        </authorList>
    </citation>
    <scope>NUCLEOTIDE SEQUENCE [LARGE SCALE GENOMIC DNA]</scope>
    <source>
        <strain evidence="3">ATCC BAA-864 / HTCC2501 / KCTC 12146</strain>
    </source>
</reference>
<accession>A4CMD0</accession>
<dbReference type="HOGENOM" id="CLU_098561_1_0_10"/>
<dbReference type="STRING" id="313596.RB2501_10867"/>